<evidence type="ECO:0000256" key="11">
    <source>
        <dbReference type="SAM" id="MobiDB-lite"/>
    </source>
</evidence>
<feature type="domain" description="HAMP" evidence="14">
    <location>
        <begin position="199"/>
        <end position="251"/>
    </location>
</feature>
<dbReference type="Proteomes" id="UP000065807">
    <property type="component" value="Chromosome"/>
</dbReference>
<keyword evidence="5" id="KW-0808">Transferase</keyword>
<dbReference type="PANTHER" id="PTHR45436:SF5">
    <property type="entry name" value="SENSOR HISTIDINE KINASE TRCS"/>
    <property type="match status" value="1"/>
</dbReference>
<reference evidence="16" key="1">
    <citation type="submission" date="2015-07" db="EMBL/GenBank/DDBJ databases">
        <title>Complete genome sequence and phylogenetic analysis of Limnochorda pilosa.</title>
        <authorList>
            <person name="Watanabe M."/>
            <person name="Kojima H."/>
            <person name="Fukui M."/>
        </authorList>
    </citation>
    <scope>NUCLEOTIDE SEQUENCE [LARGE SCALE GENOMIC DNA]</scope>
    <source>
        <strain evidence="16">HC45</strain>
    </source>
</reference>
<keyword evidence="4" id="KW-0597">Phosphoprotein</keyword>
<dbReference type="KEGG" id="lpil:LIP_3406"/>
<reference evidence="16" key="2">
    <citation type="journal article" date="2016" name="Int. J. Syst. Evol. Microbiol.">
        <title>Complete genome sequence and cell structure of Limnochorda pilosa, a Gram-negative spore-former within the phylum Firmicutes.</title>
        <authorList>
            <person name="Watanabe M."/>
            <person name="Kojima H."/>
            <person name="Fukui M."/>
        </authorList>
    </citation>
    <scope>NUCLEOTIDE SEQUENCE [LARGE SCALE GENOMIC DNA]</scope>
    <source>
        <strain evidence="16">HC45</strain>
    </source>
</reference>
<organism evidence="15 16">
    <name type="scientific">Limnochorda pilosa</name>
    <dbReference type="NCBI Taxonomy" id="1555112"/>
    <lineage>
        <taxon>Bacteria</taxon>
        <taxon>Bacillati</taxon>
        <taxon>Bacillota</taxon>
        <taxon>Limnochordia</taxon>
        <taxon>Limnochordales</taxon>
        <taxon>Limnochordaceae</taxon>
        <taxon>Limnochorda</taxon>
    </lineage>
</organism>
<dbReference type="SUPFAM" id="SSF55874">
    <property type="entry name" value="ATPase domain of HSP90 chaperone/DNA topoisomerase II/histidine kinase"/>
    <property type="match status" value="1"/>
</dbReference>
<dbReference type="InterPro" id="IPR004358">
    <property type="entry name" value="Sig_transdc_His_kin-like_C"/>
</dbReference>
<accession>A0A0K2SQ21</accession>
<dbReference type="InterPro" id="IPR005467">
    <property type="entry name" value="His_kinase_dom"/>
</dbReference>
<dbReference type="InterPro" id="IPR036097">
    <property type="entry name" value="HisK_dim/P_sf"/>
</dbReference>
<gene>
    <name evidence="15" type="ORF">LIP_3406</name>
</gene>
<dbReference type="SMART" id="SM00387">
    <property type="entry name" value="HATPase_c"/>
    <property type="match status" value="1"/>
</dbReference>
<dbReference type="Gene3D" id="1.10.287.130">
    <property type="match status" value="1"/>
</dbReference>
<evidence type="ECO:0000256" key="7">
    <source>
        <dbReference type="ARBA" id="ARBA00022777"/>
    </source>
</evidence>
<protein>
    <recommendedName>
        <fullName evidence="3">histidine kinase</fullName>
        <ecNumber evidence="3">2.7.13.3</ecNumber>
    </recommendedName>
</protein>
<comment type="catalytic activity">
    <reaction evidence="1">
        <text>ATP + protein L-histidine = ADP + protein N-phospho-L-histidine.</text>
        <dbReference type="EC" id="2.7.13.3"/>
    </reaction>
</comment>
<evidence type="ECO:0000256" key="10">
    <source>
        <dbReference type="ARBA" id="ARBA00023136"/>
    </source>
</evidence>
<feature type="transmembrane region" description="Helical" evidence="12">
    <location>
        <begin position="7"/>
        <end position="30"/>
    </location>
</feature>
<dbReference type="CDD" id="cd00082">
    <property type="entry name" value="HisKA"/>
    <property type="match status" value="1"/>
</dbReference>
<dbReference type="RefSeq" id="WP_068140698.1">
    <property type="nucleotide sequence ID" value="NZ_AP014924.1"/>
</dbReference>
<dbReference type="InterPro" id="IPR003660">
    <property type="entry name" value="HAMP_dom"/>
</dbReference>
<keyword evidence="6 12" id="KW-0812">Transmembrane</keyword>
<dbReference type="PATRIC" id="fig|1555112.3.peg.3442"/>
<dbReference type="Pfam" id="PF02518">
    <property type="entry name" value="HATPase_c"/>
    <property type="match status" value="1"/>
</dbReference>
<dbReference type="SMART" id="SM00388">
    <property type="entry name" value="HisKA"/>
    <property type="match status" value="1"/>
</dbReference>
<evidence type="ECO:0000256" key="4">
    <source>
        <dbReference type="ARBA" id="ARBA00022553"/>
    </source>
</evidence>
<dbReference type="GO" id="GO:0005886">
    <property type="term" value="C:plasma membrane"/>
    <property type="evidence" value="ECO:0007669"/>
    <property type="project" value="TreeGrafter"/>
</dbReference>
<keyword evidence="9" id="KW-0902">Two-component regulatory system</keyword>
<evidence type="ECO:0000313" key="16">
    <source>
        <dbReference type="Proteomes" id="UP000065807"/>
    </source>
</evidence>
<dbReference type="FunFam" id="3.30.565.10:FF:000006">
    <property type="entry name" value="Sensor histidine kinase WalK"/>
    <property type="match status" value="1"/>
</dbReference>
<keyword evidence="16" id="KW-1185">Reference proteome</keyword>
<keyword evidence="10 12" id="KW-0472">Membrane</keyword>
<dbReference type="EC" id="2.7.13.3" evidence="3"/>
<dbReference type="SMART" id="SM00304">
    <property type="entry name" value="HAMP"/>
    <property type="match status" value="1"/>
</dbReference>
<evidence type="ECO:0000313" key="15">
    <source>
        <dbReference type="EMBL" id="BAS29218.1"/>
    </source>
</evidence>
<dbReference type="InterPro" id="IPR050428">
    <property type="entry name" value="TCS_sensor_his_kinase"/>
</dbReference>
<evidence type="ECO:0000256" key="1">
    <source>
        <dbReference type="ARBA" id="ARBA00000085"/>
    </source>
</evidence>
<dbReference type="PROSITE" id="PS50109">
    <property type="entry name" value="HIS_KIN"/>
    <property type="match status" value="1"/>
</dbReference>
<evidence type="ECO:0000256" key="12">
    <source>
        <dbReference type="SAM" id="Phobius"/>
    </source>
</evidence>
<dbReference type="EMBL" id="AP014924">
    <property type="protein sequence ID" value="BAS29218.1"/>
    <property type="molecule type" value="Genomic_DNA"/>
</dbReference>
<dbReference type="FunFam" id="1.10.287.130:FF:000001">
    <property type="entry name" value="Two-component sensor histidine kinase"/>
    <property type="match status" value="1"/>
</dbReference>
<dbReference type="PANTHER" id="PTHR45436">
    <property type="entry name" value="SENSOR HISTIDINE KINASE YKOH"/>
    <property type="match status" value="1"/>
</dbReference>
<sequence length="513" mass="55282">MSIRIRLTLWYGVLLAASLVLFDLLIYGLMSDHLYSMVDADLRQQARQAALLLGRGTVHAQPLPGPTDAQALGALLEFFRAPGSRVAILRGDGQLLAHSPVGSTIPAAIREHALRLTRADFQGLASHREGGASWRLYAQRLDALGARWGLPDPPVLLMDARAEAVGFTLSRLLLYLGTGTVLILGLGTWVGWRLASAPLRPIAEATGAARAIALSRSFTRRLAAPAVRSDEVGELIATLNEMLESLQQSYESQKQFVANASHELRAPLTTLKGNLALLDQWDRLEPGERSAVLADLRSETERMIRLVSGMLALARADAGQVARLRPVDVDQVVLEVARSFRLRAEGHRFRLGPFEPVHLEADPDLIKQLLVILLDNAFCYTPAGGRVELGVTRDGDEAVLEVADTGIGIAPGDLPHIFDRFYRADRARTRSSESAGLGLAIARWIVESHGGRIEVDSRAGAGSRFTVRLPLRRGEAGAGSPAGPGRQVATMAVPDAEGGQDRSSRPASPSRPG</sequence>
<dbReference type="GO" id="GO:0000155">
    <property type="term" value="F:phosphorelay sensor kinase activity"/>
    <property type="evidence" value="ECO:0007669"/>
    <property type="project" value="InterPro"/>
</dbReference>
<dbReference type="Gene3D" id="3.30.565.10">
    <property type="entry name" value="Histidine kinase-like ATPase, C-terminal domain"/>
    <property type="match status" value="1"/>
</dbReference>
<feature type="domain" description="Histidine kinase" evidence="13">
    <location>
        <begin position="259"/>
        <end position="473"/>
    </location>
</feature>
<comment type="subcellular location">
    <subcellularLocation>
        <location evidence="2">Membrane</location>
    </subcellularLocation>
</comment>
<dbReference type="CDD" id="cd00075">
    <property type="entry name" value="HATPase"/>
    <property type="match status" value="1"/>
</dbReference>
<dbReference type="InterPro" id="IPR003594">
    <property type="entry name" value="HATPase_dom"/>
</dbReference>
<name>A0A0K2SQ21_LIMPI</name>
<dbReference type="SUPFAM" id="SSF47384">
    <property type="entry name" value="Homodimeric domain of signal transducing histidine kinase"/>
    <property type="match status" value="1"/>
</dbReference>
<evidence type="ECO:0000256" key="5">
    <source>
        <dbReference type="ARBA" id="ARBA00022679"/>
    </source>
</evidence>
<evidence type="ECO:0000256" key="9">
    <source>
        <dbReference type="ARBA" id="ARBA00023012"/>
    </source>
</evidence>
<dbReference type="STRING" id="1555112.LIP_3406"/>
<evidence type="ECO:0000256" key="2">
    <source>
        <dbReference type="ARBA" id="ARBA00004370"/>
    </source>
</evidence>
<evidence type="ECO:0000259" key="13">
    <source>
        <dbReference type="PROSITE" id="PS50109"/>
    </source>
</evidence>
<dbReference type="OrthoDB" id="112712at2"/>
<dbReference type="InterPro" id="IPR003661">
    <property type="entry name" value="HisK_dim/P_dom"/>
</dbReference>
<keyword evidence="8 12" id="KW-1133">Transmembrane helix</keyword>
<evidence type="ECO:0000256" key="6">
    <source>
        <dbReference type="ARBA" id="ARBA00022692"/>
    </source>
</evidence>
<proteinExistence type="predicted"/>
<dbReference type="InterPro" id="IPR036890">
    <property type="entry name" value="HATPase_C_sf"/>
</dbReference>
<feature type="region of interest" description="Disordered" evidence="11">
    <location>
        <begin position="472"/>
        <end position="513"/>
    </location>
</feature>
<dbReference type="CDD" id="cd06225">
    <property type="entry name" value="HAMP"/>
    <property type="match status" value="1"/>
</dbReference>
<dbReference type="Pfam" id="PF00672">
    <property type="entry name" value="HAMP"/>
    <property type="match status" value="1"/>
</dbReference>
<dbReference type="PROSITE" id="PS50885">
    <property type="entry name" value="HAMP"/>
    <property type="match status" value="1"/>
</dbReference>
<dbReference type="Pfam" id="PF00512">
    <property type="entry name" value="HisKA"/>
    <property type="match status" value="1"/>
</dbReference>
<dbReference type="PRINTS" id="PR00344">
    <property type="entry name" value="BCTRLSENSOR"/>
</dbReference>
<keyword evidence="7 15" id="KW-0418">Kinase</keyword>
<evidence type="ECO:0000256" key="3">
    <source>
        <dbReference type="ARBA" id="ARBA00012438"/>
    </source>
</evidence>
<dbReference type="AlphaFoldDB" id="A0A0K2SQ21"/>
<dbReference type="Gene3D" id="6.10.340.10">
    <property type="match status" value="1"/>
</dbReference>
<evidence type="ECO:0000259" key="14">
    <source>
        <dbReference type="PROSITE" id="PS50885"/>
    </source>
</evidence>
<evidence type="ECO:0000256" key="8">
    <source>
        <dbReference type="ARBA" id="ARBA00022989"/>
    </source>
</evidence>